<accession>A0A015J0S0</accession>
<evidence type="ECO:0000256" key="4">
    <source>
        <dbReference type="ARBA" id="ARBA00022691"/>
    </source>
</evidence>
<comment type="function">
    <text evidence="6">Mitochondrial transcription factor that confers selective promoter recognition on the core subunit of the yeast mitochondrial RNA polymerase. Interacts with DNA in a non-specific manner.</text>
</comment>
<dbReference type="GO" id="GO:0006391">
    <property type="term" value="P:transcription initiation at mitochondrial promoter"/>
    <property type="evidence" value="ECO:0007669"/>
    <property type="project" value="TreeGrafter"/>
</dbReference>
<evidence type="ECO:0000256" key="1">
    <source>
        <dbReference type="ARBA" id="ARBA00004173"/>
    </source>
</evidence>
<evidence type="ECO:0000256" key="8">
    <source>
        <dbReference type="RuleBase" id="RU362106"/>
    </source>
</evidence>
<dbReference type="Gene3D" id="3.40.50.150">
    <property type="entry name" value="Vaccinia Virus protein VP39"/>
    <property type="match status" value="1"/>
</dbReference>
<name>A0A015J0S0_RHIIW</name>
<evidence type="ECO:0000256" key="6">
    <source>
        <dbReference type="ARBA" id="ARBA00024915"/>
    </source>
</evidence>
<dbReference type="OMA" id="WDYVTKH"/>
<dbReference type="OrthoDB" id="16079at2759"/>
<dbReference type="Pfam" id="PF00398">
    <property type="entry name" value="RrnaAD"/>
    <property type="match status" value="1"/>
</dbReference>
<evidence type="ECO:0000313" key="10">
    <source>
        <dbReference type="EMBL" id="EXX60300.1"/>
    </source>
</evidence>
<keyword evidence="4 7" id="KW-0949">S-adenosyl-L-methionine</keyword>
<dbReference type="GO" id="GO:0005759">
    <property type="term" value="C:mitochondrial matrix"/>
    <property type="evidence" value="ECO:0007669"/>
    <property type="project" value="TreeGrafter"/>
</dbReference>
<dbReference type="GO" id="GO:0000179">
    <property type="term" value="F:rRNA (adenine-N6,N6-)-dimethyltransferase activity"/>
    <property type="evidence" value="ECO:0007669"/>
    <property type="project" value="UniProtKB-UniRule"/>
</dbReference>
<dbReference type="AlphaFoldDB" id="A0A015J0S0"/>
<reference evidence="10 11" key="1">
    <citation type="submission" date="2014-02" db="EMBL/GenBank/DDBJ databases">
        <title>Single nucleus genome sequencing reveals high similarity among nuclei of an endomycorrhizal fungus.</title>
        <authorList>
            <person name="Lin K."/>
            <person name="Geurts R."/>
            <person name="Zhang Z."/>
            <person name="Limpens E."/>
            <person name="Saunders D.G."/>
            <person name="Mu D."/>
            <person name="Pang E."/>
            <person name="Cao H."/>
            <person name="Cha H."/>
            <person name="Lin T."/>
            <person name="Zhou Q."/>
            <person name="Shang Y."/>
            <person name="Li Y."/>
            <person name="Ivanov S."/>
            <person name="Sharma T."/>
            <person name="Velzen R.V."/>
            <person name="Ruijter N.D."/>
            <person name="Aanen D.K."/>
            <person name="Win J."/>
            <person name="Kamoun S."/>
            <person name="Bisseling T."/>
            <person name="Huang S."/>
        </authorList>
    </citation>
    <scope>NUCLEOTIDE SEQUENCE [LARGE SCALE GENOMIC DNA]</scope>
    <source>
        <strain evidence="11">DAOM197198w</strain>
    </source>
</reference>
<dbReference type="SMART" id="SM00650">
    <property type="entry name" value="rADc"/>
    <property type="match status" value="1"/>
</dbReference>
<feature type="binding site" evidence="7">
    <location>
        <position position="18"/>
    </location>
    <ligand>
        <name>S-adenosyl-L-methionine</name>
        <dbReference type="ChEBI" id="CHEBI:59789"/>
    </ligand>
</feature>
<dbReference type="STRING" id="1432141.A0A015J0S0"/>
<dbReference type="EMBL" id="JEMT01025963">
    <property type="protein sequence ID" value="EXX60300.1"/>
    <property type="molecule type" value="Genomic_DNA"/>
</dbReference>
<evidence type="ECO:0000313" key="11">
    <source>
        <dbReference type="Proteomes" id="UP000022910"/>
    </source>
</evidence>
<dbReference type="GO" id="GO:0034246">
    <property type="term" value="F:mitochondrial transcription factor activity"/>
    <property type="evidence" value="ECO:0007669"/>
    <property type="project" value="TreeGrafter"/>
</dbReference>
<evidence type="ECO:0000256" key="7">
    <source>
        <dbReference type="PROSITE-ProRule" id="PRU01026"/>
    </source>
</evidence>
<dbReference type="HOGENOM" id="CLU_973589_0_0_1"/>
<gene>
    <name evidence="10" type="ORF">RirG_181130</name>
</gene>
<evidence type="ECO:0000256" key="5">
    <source>
        <dbReference type="ARBA" id="ARBA00022884"/>
    </source>
</evidence>
<dbReference type="Proteomes" id="UP000022910">
    <property type="component" value="Unassembled WGS sequence"/>
</dbReference>
<dbReference type="InterPro" id="IPR001737">
    <property type="entry name" value="KsgA/Erm"/>
</dbReference>
<comment type="caution">
    <text evidence="7">Lacks conserved residue(s) required for the propagation of feature annotation.</text>
</comment>
<comment type="subcellular location">
    <subcellularLocation>
        <location evidence="1">Mitochondrion</location>
    </subcellularLocation>
</comment>
<dbReference type="InterPro" id="IPR029063">
    <property type="entry name" value="SAM-dependent_MTases_sf"/>
</dbReference>
<feature type="domain" description="Ribosomal RNA adenine methylase transferase N-terminal" evidence="9">
    <location>
        <begin position="23"/>
        <end position="218"/>
    </location>
</feature>
<dbReference type="PANTHER" id="PTHR11727">
    <property type="entry name" value="DIMETHYLADENOSINE TRANSFERASE"/>
    <property type="match status" value="1"/>
</dbReference>
<keyword evidence="5 7" id="KW-0694">RNA-binding</keyword>
<keyword evidence="11" id="KW-1185">Reference proteome</keyword>
<dbReference type="EC" id="2.1.1.-" evidence="8"/>
<keyword evidence="8" id="KW-0698">rRNA processing</keyword>
<dbReference type="SUPFAM" id="SSF53335">
    <property type="entry name" value="S-adenosyl-L-methionine-dependent methyltransferases"/>
    <property type="match status" value="1"/>
</dbReference>
<comment type="similarity">
    <text evidence="7 8">Belongs to the class I-like SAM-binding methyltransferase superfamily. rRNA adenine N(6)-methyltransferase family.</text>
</comment>
<keyword evidence="2 7" id="KW-0489">Methyltransferase</keyword>
<dbReference type="InterPro" id="IPR020598">
    <property type="entry name" value="rRNA_Ade_methylase_Trfase_N"/>
</dbReference>
<dbReference type="Gene3D" id="1.10.8.100">
    <property type="entry name" value="Ribosomal RNA adenine dimethylase-like, domain 2"/>
    <property type="match status" value="1"/>
</dbReference>
<feature type="binding site" evidence="7">
    <location>
        <position position="66"/>
    </location>
    <ligand>
        <name>S-adenosyl-L-methionine</name>
        <dbReference type="ChEBI" id="CHEBI:59789"/>
    </ligand>
</feature>
<evidence type="ECO:0000259" key="9">
    <source>
        <dbReference type="SMART" id="SM00650"/>
    </source>
</evidence>
<dbReference type="InterPro" id="IPR023165">
    <property type="entry name" value="rRNA_Ade_diMease-like_C"/>
</dbReference>
<organism evidence="10 11">
    <name type="scientific">Rhizophagus irregularis (strain DAOM 197198w)</name>
    <name type="common">Glomus intraradices</name>
    <dbReference type="NCBI Taxonomy" id="1432141"/>
    <lineage>
        <taxon>Eukaryota</taxon>
        <taxon>Fungi</taxon>
        <taxon>Fungi incertae sedis</taxon>
        <taxon>Mucoromycota</taxon>
        <taxon>Glomeromycotina</taxon>
        <taxon>Glomeromycetes</taxon>
        <taxon>Glomerales</taxon>
        <taxon>Glomeraceae</taxon>
        <taxon>Rhizophagus</taxon>
    </lineage>
</organism>
<dbReference type="PROSITE" id="PS51689">
    <property type="entry name" value="SAM_RNA_A_N6_MT"/>
    <property type="match status" value="1"/>
</dbReference>
<keyword evidence="3 7" id="KW-0808">Transferase</keyword>
<evidence type="ECO:0000256" key="3">
    <source>
        <dbReference type="ARBA" id="ARBA00022679"/>
    </source>
</evidence>
<sequence>MWTPTVLKRVMGKNRVSLKNMEVAAGIVKAMKIPNNATIIELSPGTGFLTYAFLHHTNARKIIALEREKKYADELSLLAKESDGRLEVLHAEIWEWKTYDMLKHYLSDIKVHPWEEVHPNLISTIHLPNTTKGEILMNKLLRNCHNKSGIHYFGRSRMNFIIPEKSAEKFLAKKGESQRHKIKIELEGVAVTEILKVLSANAFLPNVQCVLFEITPLIESKITAPWVTFEYVIKALTTRKNAKLIEMLSTLGAGANILAEKLSFNPNLPIRSMTVENYNEVTVIFEDWDFKPKALDDDYLTNIFN</sequence>
<protein>
    <recommendedName>
        <fullName evidence="8">rRNA adenine N(6)-methyltransferase</fullName>
        <ecNumber evidence="8">2.1.1.-</ecNumber>
    </recommendedName>
</protein>
<dbReference type="GO" id="GO:0003723">
    <property type="term" value="F:RNA binding"/>
    <property type="evidence" value="ECO:0007669"/>
    <property type="project" value="UniProtKB-UniRule"/>
</dbReference>
<comment type="caution">
    <text evidence="10">The sequence shown here is derived from an EMBL/GenBank/DDBJ whole genome shotgun (WGS) entry which is preliminary data.</text>
</comment>
<dbReference type="PANTHER" id="PTHR11727:SF17">
    <property type="entry name" value="DIMETHYLADENOSINE TRANSFERASE 1, MITOCHONDRIAL"/>
    <property type="match status" value="1"/>
</dbReference>
<proteinExistence type="inferred from homology"/>
<evidence type="ECO:0000256" key="2">
    <source>
        <dbReference type="ARBA" id="ARBA00022603"/>
    </source>
</evidence>